<gene>
    <name evidence="2" type="ORF">Q3C12_27005</name>
</gene>
<sequence length="85" mass="9879">MRYELGDCHLHEIWKEIGWTNQDFAERMGLTRQQASDYAHNRKKMGAALLLSAAQAMGVHPARIYDLVPKQSNRRRRQHSTKSTD</sequence>
<dbReference type="Gene3D" id="1.10.260.40">
    <property type="entry name" value="lambda repressor-like DNA-binding domains"/>
    <property type="match status" value="1"/>
</dbReference>
<name>A0ABT8VI52_9BACL</name>
<dbReference type="SUPFAM" id="SSF47413">
    <property type="entry name" value="lambda repressor-like DNA-binding domains"/>
    <property type="match status" value="1"/>
</dbReference>
<dbReference type="EMBL" id="JAUMKJ010000044">
    <property type="protein sequence ID" value="MDO3680666.1"/>
    <property type="molecule type" value="Genomic_DNA"/>
</dbReference>
<organism evidence="2 3">
    <name type="scientific">Paenibacillus ehimensis</name>
    <dbReference type="NCBI Taxonomy" id="79264"/>
    <lineage>
        <taxon>Bacteria</taxon>
        <taxon>Bacillati</taxon>
        <taxon>Bacillota</taxon>
        <taxon>Bacilli</taxon>
        <taxon>Bacillales</taxon>
        <taxon>Paenibacillaceae</taxon>
        <taxon>Paenibacillus</taxon>
    </lineage>
</organism>
<accession>A0ABT8VI52</accession>
<evidence type="ECO:0000313" key="3">
    <source>
        <dbReference type="Proteomes" id="UP001168883"/>
    </source>
</evidence>
<dbReference type="RefSeq" id="WP_010501401.1">
    <property type="nucleotide sequence ID" value="NZ_JAUMKJ010000044.1"/>
</dbReference>
<proteinExistence type="predicted"/>
<keyword evidence="3" id="KW-1185">Reference proteome</keyword>
<dbReference type="InterPro" id="IPR010982">
    <property type="entry name" value="Lambda_DNA-bd_dom_sf"/>
</dbReference>
<dbReference type="Proteomes" id="UP001168883">
    <property type="component" value="Unassembled WGS sequence"/>
</dbReference>
<reference evidence="2" key="1">
    <citation type="submission" date="2023-07" db="EMBL/GenBank/DDBJ databases">
        <authorList>
            <person name="Aktuganov G."/>
            <person name="Boyko T."/>
            <person name="Delegan Y."/>
            <person name="Galimzianova N."/>
            <person name="Gilvanova E."/>
            <person name="Korobov V."/>
            <person name="Kuzmina L."/>
            <person name="Melentiev A."/>
            <person name="Milman P."/>
            <person name="Ryabova A."/>
            <person name="Stupak E."/>
            <person name="Yasakov T."/>
            <person name="Zharikova N."/>
            <person name="Zhurenko E."/>
        </authorList>
    </citation>
    <scope>NUCLEOTIDE SEQUENCE</scope>
    <source>
        <strain evidence="2">IB-739</strain>
    </source>
</reference>
<dbReference type="InterPro" id="IPR001387">
    <property type="entry name" value="Cro/C1-type_HTH"/>
</dbReference>
<evidence type="ECO:0000313" key="2">
    <source>
        <dbReference type="EMBL" id="MDO3680666.1"/>
    </source>
</evidence>
<comment type="caution">
    <text evidence="2">The sequence shown here is derived from an EMBL/GenBank/DDBJ whole genome shotgun (WGS) entry which is preliminary data.</text>
</comment>
<protein>
    <submittedName>
        <fullName evidence="2">Helix-turn-helix domain-containing protein</fullName>
    </submittedName>
</protein>
<dbReference type="Pfam" id="PF01381">
    <property type="entry name" value="HTH_3"/>
    <property type="match status" value="1"/>
</dbReference>
<feature type="domain" description="HTH cro/C1-type" evidence="1">
    <location>
        <begin position="15"/>
        <end position="62"/>
    </location>
</feature>
<evidence type="ECO:0000259" key="1">
    <source>
        <dbReference type="Pfam" id="PF01381"/>
    </source>
</evidence>